<sequence length="269" mass="29505">MRVRAAAVRGVTLVELLVVLMILSLILTAAIRTWDVALQRGRFEQTRQKLDRLATAIVGNPDYIVAGQRADFGYVGDMGSLPVSLADLAVSPPVSPPESSKWQGPYIRAAFAQSPDAYRIDAWGDSIFYGVSHNPESMFVRSYGGVGLVDPTRWITRSLGVSQRAALRNEVSGLVLDQRGSPPASDSVRLRLAVSLEYPRNGRTVRDSTQPSADGSFRFLDIPQGIRLLRATYWSQIVPYPVCETVSRSIVVMPGSGARGLEVRMNVDW</sequence>
<keyword evidence="1" id="KW-1133">Transmembrane helix</keyword>
<dbReference type="SUPFAM" id="SSF54523">
    <property type="entry name" value="Pili subunits"/>
    <property type="match status" value="1"/>
</dbReference>
<dbReference type="PROSITE" id="PS00409">
    <property type="entry name" value="PROKAR_NTER_METHYL"/>
    <property type="match status" value="1"/>
</dbReference>
<dbReference type="InterPro" id="IPR012902">
    <property type="entry name" value="N_methyl_site"/>
</dbReference>
<reference evidence="2" key="1">
    <citation type="journal article" date="2020" name="mSystems">
        <title>Genome- and Community-Level Interaction Insights into Carbon Utilization and Element Cycling Functions of Hydrothermarchaeota in Hydrothermal Sediment.</title>
        <authorList>
            <person name="Zhou Z."/>
            <person name="Liu Y."/>
            <person name="Xu W."/>
            <person name="Pan J."/>
            <person name="Luo Z.H."/>
            <person name="Li M."/>
        </authorList>
    </citation>
    <scope>NUCLEOTIDE SEQUENCE [LARGE SCALE GENOMIC DNA]</scope>
    <source>
        <strain evidence="2">SpSt-488</strain>
    </source>
</reference>
<dbReference type="Pfam" id="PF07963">
    <property type="entry name" value="N_methyl"/>
    <property type="match status" value="1"/>
</dbReference>
<comment type="caution">
    <text evidence="2">The sequence shown here is derived from an EMBL/GenBank/DDBJ whole genome shotgun (WGS) entry which is preliminary data.</text>
</comment>
<dbReference type="EMBL" id="DSUT01000100">
    <property type="protein sequence ID" value="HGK28280.1"/>
    <property type="molecule type" value="Genomic_DNA"/>
</dbReference>
<dbReference type="AlphaFoldDB" id="A0A7C4GGM4"/>
<keyword evidence="1" id="KW-0812">Transmembrane</keyword>
<accession>A0A7C4GGM4</accession>
<dbReference type="NCBIfam" id="TIGR02532">
    <property type="entry name" value="IV_pilin_GFxxxE"/>
    <property type="match status" value="1"/>
</dbReference>
<organism evidence="2">
    <name type="scientific">candidate division WOR-3 bacterium</name>
    <dbReference type="NCBI Taxonomy" id="2052148"/>
    <lineage>
        <taxon>Bacteria</taxon>
        <taxon>Bacteria division WOR-3</taxon>
    </lineage>
</organism>
<evidence type="ECO:0000256" key="1">
    <source>
        <dbReference type="SAM" id="Phobius"/>
    </source>
</evidence>
<gene>
    <name evidence="2" type="ORF">ENS41_04925</name>
</gene>
<dbReference type="InterPro" id="IPR045584">
    <property type="entry name" value="Pilin-like"/>
</dbReference>
<protein>
    <submittedName>
        <fullName evidence="2">Prepilin-type N-terminal cleavage/methylation domain-containing protein</fullName>
    </submittedName>
</protein>
<keyword evidence="1" id="KW-0472">Membrane</keyword>
<feature type="transmembrane region" description="Helical" evidence="1">
    <location>
        <begin position="12"/>
        <end position="34"/>
    </location>
</feature>
<name>A0A7C4GGM4_UNCW3</name>
<proteinExistence type="predicted"/>
<evidence type="ECO:0000313" key="2">
    <source>
        <dbReference type="EMBL" id="HGK28280.1"/>
    </source>
</evidence>